<gene>
    <name evidence="2" type="ORF">LEP1GSC179_2564</name>
</gene>
<name>A0A0E2BPU5_9LEPT</name>
<proteinExistence type="predicted"/>
<feature type="transmembrane region" description="Helical" evidence="1">
    <location>
        <begin position="177"/>
        <end position="200"/>
    </location>
</feature>
<evidence type="ECO:0000256" key="1">
    <source>
        <dbReference type="SAM" id="Phobius"/>
    </source>
</evidence>
<dbReference type="AlphaFoldDB" id="A0A0E2BPU5"/>
<dbReference type="RefSeq" id="WP_004476074.1">
    <property type="nucleotide sequence ID" value="NZ_AHON02000051.1"/>
</dbReference>
<sequence length="231" mass="26774">MTTPSVKNFVNFYKDKYVRIYSDLTSFVGVKPTQLLIENENINAHLVVYLSDPKSQSGKDNLTKAYNHLVRCTIDASKMLWIEMKKHLDNEFNRFSISKYSYNLSESEFLKLYNEFLIKGQEARKNELQNIGISPESCIESYYNAINCAWEIIQKHDRLKSNSFERFRVWNWIKSNAIQILASFLIGVFASCTSINISLIKDVYWKIFSSSGANESIMKSNQNPSKNPTEN</sequence>
<protein>
    <submittedName>
        <fullName evidence="2">Uncharacterized protein</fullName>
    </submittedName>
</protein>
<keyword evidence="1" id="KW-1133">Transmembrane helix</keyword>
<dbReference type="EMBL" id="AHON02000051">
    <property type="protein sequence ID" value="EKO33397.1"/>
    <property type="molecule type" value="Genomic_DNA"/>
</dbReference>
<accession>A0A0E2BPU5</accession>
<organism evidence="2 3">
    <name type="scientific">Leptospira santarosai str. MOR084</name>
    <dbReference type="NCBI Taxonomy" id="1049984"/>
    <lineage>
        <taxon>Bacteria</taxon>
        <taxon>Pseudomonadati</taxon>
        <taxon>Spirochaetota</taxon>
        <taxon>Spirochaetia</taxon>
        <taxon>Leptospirales</taxon>
        <taxon>Leptospiraceae</taxon>
        <taxon>Leptospira</taxon>
    </lineage>
</organism>
<keyword evidence="1" id="KW-0472">Membrane</keyword>
<evidence type="ECO:0000313" key="2">
    <source>
        <dbReference type="EMBL" id="EKO33397.1"/>
    </source>
</evidence>
<dbReference type="Proteomes" id="UP000006329">
    <property type="component" value="Unassembled WGS sequence"/>
</dbReference>
<comment type="caution">
    <text evidence="2">The sequence shown here is derived from an EMBL/GenBank/DDBJ whole genome shotgun (WGS) entry which is preliminary data.</text>
</comment>
<evidence type="ECO:0000313" key="3">
    <source>
        <dbReference type="Proteomes" id="UP000006329"/>
    </source>
</evidence>
<keyword evidence="1" id="KW-0812">Transmembrane</keyword>
<keyword evidence="3" id="KW-1185">Reference proteome</keyword>
<reference evidence="2" key="1">
    <citation type="submission" date="2012-10" db="EMBL/GenBank/DDBJ databases">
        <authorList>
            <person name="Harkins D.M."/>
            <person name="Durkin A.S."/>
            <person name="Brinkac L.M."/>
            <person name="Haft D.H."/>
            <person name="Selengut J.D."/>
            <person name="Sanka R."/>
            <person name="DePew J."/>
            <person name="Purushe J."/>
            <person name="Matthias M.A."/>
            <person name="Vinetz J.M."/>
            <person name="Sutton G.G."/>
            <person name="Nierman W.C."/>
            <person name="Fouts D.E."/>
        </authorList>
    </citation>
    <scope>NUCLEOTIDE SEQUENCE [LARGE SCALE GENOMIC DNA]</scope>
    <source>
        <strain evidence="2">MOR084</strain>
    </source>
</reference>